<feature type="transmembrane region" description="Helical" evidence="1">
    <location>
        <begin position="12"/>
        <end position="30"/>
    </location>
</feature>
<feature type="transmembrane region" description="Helical" evidence="1">
    <location>
        <begin position="36"/>
        <end position="56"/>
    </location>
</feature>
<evidence type="ECO:0000313" key="3">
    <source>
        <dbReference type="Proteomes" id="UP001203207"/>
    </source>
</evidence>
<feature type="transmembrane region" description="Helical" evidence="1">
    <location>
        <begin position="63"/>
        <end position="79"/>
    </location>
</feature>
<accession>A0AAE3FZP5</accession>
<gene>
    <name evidence="2" type="ORF">AArcSt2_15245</name>
</gene>
<dbReference type="RefSeq" id="WP_250585873.1">
    <property type="nucleotide sequence ID" value="NZ_JAKRVX010000009.1"/>
</dbReference>
<keyword evidence="1" id="KW-0472">Membrane</keyword>
<proteinExistence type="predicted"/>
<evidence type="ECO:0000313" key="2">
    <source>
        <dbReference type="EMBL" id="MCL9818296.1"/>
    </source>
</evidence>
<keyword evidence="1" id="KW-1133">Transmembrane helix</keyword>
<evidence type="ECO:0000256" key="1">
    <source>
        <dbReference type="SAM" id="Phobius"/>
    </source>
</evidence>
<dbReference type="Proteomes" id="UP001203207">
    <property type="component" value="Unassembled WGS sequence"/>
</dbReference>
<dbReference type="AlphaFoldDB" id="A0AAE3FZP5"/>
<reference evidence="2" key="2">
    <citation type="submission" date="2022-02" db="EMBL/GenBank/DDBJ databases">
        <authorList>
            <person name="Elcheninov A.G."/>
            <person name="Sorokin D.Y."/>
            <person name="Kublanov I.V."/>
        </authorList>
    </citation>
    <scope>NUCLEOTIDE SEQUENCE</scope>
    <source>
        <strain evidence="2">AArc-St2</strain>
    </source>
</reference>
<comment type="caution">
    <text evidence="2">The sequence shown here is derived from an EMBL/GenBank/DDBJ whole genome shotgun (WGS) entry which is preliminary data.</text>
</comment>
<dbReference type="InterPro" id="IPR058357">
    <property type="entry name" value="DUF8044"/>
</dbReference>
<name>A0AAE3FZP5_9EURY</name>
<protein>
    <submittedName>
        <fullName evidence="2">Uncharacterized protein</fullName>
    </submittedName>
</protein>
<dbReference type="EMBL" id="JAKRVX010000009">
    <property type="protein sequence ID" value="MCL9818296.1"/>
    <property type="molecule type" value="Genomic_DNA"/>
</dbReference>
<sequence>MGTTRRIQFVHALTAWMLGAVLLLAVLDALSPEFLFTISLIGFFVIVDLTAAFSVTPRWRKRLWVVIGIGLLGVSYIIFRRTMEVLPEVM</sequence>
<reference evidence="2" key="1">
    <citation type="journal article" date="2022" name="Syst. Appl. Microbiol.">
        <title>Natronocalculus amylovorans gen. nov., sp. nov., and Natranaeroarchaeum aerophilus sp. nov., dominant culturable amylolytic natronoarchaea from hypersaline soda lakes in southwestern Siberia.</title>
        <authorList>
            <person name="Sorokin D.Y."/>
            <person name="Elcheninov A.G."/>
            <person name="Khizhniak T.V."/>
            <person name="Koenen M."/>
            <person name="Bale N.J."/>
            <person name="Damste J.S.S."/>
            <person name="Kublanov I.V."/>
        </authorList>
    </citation>
    <scope>NUCLEOTIDE SEQUENCE</scope>
    <source>
        <strain evidence="2">AArc-St2</strain>
    </source>
</reference>
<dbReference type="Pfam" id="PF26161">
    <property type="entry name" value="DUF8044"/>
    <property type="match status" value="1"/>
</dbReference>
<organism evidence="2 3">
    <name type="scientific">Natronocalculus amylovorans</name>
    <dbReference type="NCBI Taxonomy" id="2917812"/>
    <lineage>
        <taxon>Archaea</taxon>
        <taxon>Methanobacteriati</taxon>
        <taxon>Methanobacteriota</taxon>
        <taxon>Stenosarchaea group</taxon>
        <taxon>Halobacteria</taxon>
        <taxon>Halobacteriales</taxon>
        <taxon>Haloferacaceae</taxon>
        <taxon>Natronocalculus</taxon>
    </lineage>
</organism>
<keyword evidence="3" id="KW-1185">Reference proteome</keyword>
<keyword evidence="1" id="KW-0812">Transmembrane</keyword>